<dbReference type="GO" id="GO:0008171">
    <property type="term" value="F:O-methyltransferase activity"/>
    <property type="evidence" value="ECO:0007669"/>
    <property type="project" value="InterPro"/>
</dbReference>
<feature type="domain" description="O-methyltransferase C-terminal" evidence="4">
    <location>
        <begin position="4"/>
        <end position="126"/>
    </location>
</feature>
<keyword evidence="2 5" id="KW-0808">Transferase</keyword>
<dbReference type="PANTHER" id="PTHR43712">
    <property type="entry name" value="PUTATIVE (AFU_ORTHOLOGUE AFUA_4G14580)-RELATED"/>
    <property type="match status" value="1"/>
</dbReference>
<gene>
    <name evidence="5" type="primary">tcmN_1</name>
    <name evidence="5" type="ORF">Psal009_00670</name>
</gene>
<evidence type="ECO:0000313" key="6">
    <source>
        <dbReference type="Proteomes" id="UP000422232"/>
    </source>
</evidence>
<protein>
    <submittedName>
        <fullName evidence="5">Multifunctional cyclase-dehydratase-3-O-methyl transferase TcmN</fullName>
    </submittedName>
</protein>
<sequence length="149" mass="16826">MSAITAILADRIEVLETAKAKLTQQDLADRCQFITTDFFQSVPSGGDAYLMRKILHNWDDDKAITILKNCRLQMHNQSKLFVIDVVVPTDDSGIREKIRDVEMMIYLTGKQRTENDFKDLLNKAGFDLVNITTTTGALSSIICRTLDLI</sequence>
<dbReference type="RefSeq" id="WP_054300515.1">
    <property type="nucleotide sequence ID" value="NZ_CP012413.1"/>
</dbReference>
<dbReference type="InterPro" id="IPR016461">
    <property type="entry name" value="COMT-like"/>
</dbReference>
<evidence type="ECO:0000256" key="2">
    <source>
        <dbReference type="ARBA" id="ARBA00022679"/>
    </source>
</evidence>
<accession>A0A9Q6PUY2</accession>
<dbReference type="Pfam" id="PF00891">
    <property type="entry name" value="Methyltransf_2"/>
    <property type="match status" value="1"/>
</dbReference>
<keyword evidence="6" id="KW-1185">Reference proteome</keyword>
<reference evidence="5 6" key="1">
    <citation type="submission" date="2019-04" db="EMBL/GenBank/DDBJ databases">
        <title>Complete genome sequencing of Piscirickettsia salmonis strain Psal-009.</title>
        <authorList>
            <person name="Schober I."/>
            <person name="Bunk B."/>
            <person name="Sproer C."/>
            <person name="Carril G.P."/>
            <person name="Riedel T."/>
            <person name="Flores-Herrera P.A."/>
            <person name="Nourdin-Galindo G."/>
            <person name="Marshall S.H."/>
            <person name="Overmann J."/>
        </authorList>
    </citation>
    <scope>NUCLEOTIDE SEQUENCE [LARGE SCALE GENOMIC DNA]</scope>
    <source>
        <strain evidence="5 6">Psal-009</strain>
    </source>
</reference>
<dbReference type="EMBL" id="CP038908">
    <property type="protein sequence ID" value="QGO04796.1"/>
    <property type="molecule type" value="Genomic_DNA"/>
</dbReference>
<name>A0A9Q6PUY2_PISSA</name>
<keyword evidence="1" id="KW-0489">Methyltransferase</keyword>
<evidence type="ECO:0000313" key="5">
    <source>
        <dbReference type="EMBL" id="QGO04796.1"/>
    </source>
</evidence>
<dbReference type="PANTHER" id="PTHR43712:SF2">
    <property type="entry name" value="O-METHYLTRANSFERASE CICE"/>
    <property type="match status" value="1"/>
</dbReference>
<keyword evidence="3" id="KW-0949">S-adenosyl-L-methionine</keyword>
<dbReference type="InterPro" id="IPR001077">
    <property type="entry name" value="COMT_C"/>
</dbReference>
<dbReference type="Gene3D" id="3.40.50.150">
    <property type="entry name" value="Vaccinia Virus protein VP39"/>
    <property type="match status" value="1"/>
</dbReference>
<proteinExistence type="predicted"/>
<dbReference type="GO" id="GO:0032259">
    <property type="term" value="P:methylation"/>
    <property type="evidence" value="ECO:0007669"/>
    <property type="project" value="UniProtKB-KW"/>
</dbReference>
<evidence type="ECO:0000256" key="3">
    <source>
        <dbReference type="ARBA" id="ARBA00022691"/>
    </source>
</evidence>
<dbReference type="Proteomes" id="UP000422232">
    <property type="component" value="Chromosome"/>
</dbReference>
<dbReference type="SUPFAM" id="SSF53335">
    <property type="entry name" value="S-adenosyl-L-methionine-dependent methyltransferases"/>
    <property type="match status" value="1"/>
</dbReference>
<dbReference type="PROSITE" id="PS51683">
    <property type="entry name" value="SAM_OMT_II"/>
    <property type="match status" value="1"/>
</dbReference>
<dbReference type="InterPro" id="IPR029063">
    <property type="entry name" value="SAM-dependent_MTases_sf"/>
</dbReference>
<dbReference type="AlphaFoldDB" id="A0A9Q6PUY2"/>
<evidence type="ECO:0000256" key="1">
    <source>
        <dbReference type="ARBA" id="ARBA00022603"/>
    </source>
</evidence>
<evidence type="ECO:0000259" key="4">
    <source>
        <dbReference type="Pfam" id="PF00891"/>
    </source>
</evidence>
<organism evidence="5 6">
    <name type="scientific">Piscirickettsia salmonis</name>
    <dbReference type="NCBI Taxonomy" id="1238"/>
    <lineage>
        <taxon>Bacteria</taxon>
        <taxon>Pseudomonadati</taxon>
        <taxon>Pseudomonadota</taxon>
        <taxon>Gammaproteobacteria</taxon>
        <taxon>Thiotrichales</taxon>
        <taxon>Piscirickettsiaceae</taxon>
        <taxon>Piscirickettsia</taxon>
    </lineage>
</organism>